<feature type="compositionally biased region" description="Low complexity" evidence="1">
    <location>
        <begin position="94"/>
        <end position="105"/>
    </location>
</feature>
<accession>F4RFF4</accession>
<dbReference type="GeneID" id="18922353"/>
<evidence type="ECO:0000256" key="1">
    <source>
        <dbReference type="SAM" id="MobiDB-lite"/>
    </source>
</evidence>
<dbReference type="AlphaFoldDB" id="F4RFF4"/>
<dbReference type="Proteomes" id="UP000001072">
    <property type="component" value="Unassembled WGS sequence"/>
</dbReference>
<proteinExistence type="predicted"/>
<evidence type="ECO:0000313" key="3">
    <source>
        <dbReference type="Proteomes" id="UP000001072"/>
    </source>
</evidence>
<name>F4RFF4_MELLP</name>
<organism evidence="3">
    <name type="scientific">Melampsora larici-populina (strain 98AG31 / pathotype 3-4-7)</name>
    <name type="common">Poplar leaf rust fungus</name>
    <dbReference type="NCBI Taxonomy" id="747676"/>
    <lineage>
        <taxon>Eukaryota</taxon>
        <taxon>Fungi</taxon>
        <taxon>Dikarya</taxon>
        <taxon>Basidiomycota</taxon>
        <taxon>Pucciniomycotina</taxon>
        <taxon>Pucciniomycetes</taxon>
        <taxon>Pucciniales</taxon>
        <taxon>Melampsoraceae</taxon>
        <taxon>Melampsora</taxon>
    </lineage>
</organism>
<reference evidence="3" key="1">
    <citation type="journal article" date="2011" name="Proc. Natl. Acad. Sci. U.S.A.">
        <title>Obligate biotrophy features unraveled by the genomic analysis of rust fungi.</title>
        <authorList>
            <person name="Duplessis S."/>
            <person name="Cuomo C.A."/>
            <person name="Lin Y.-C."/>
            <person name="Aerts A."/>
            <person name="Tisserant E."/>
            <person name="Veneault-Fourrey C."/>
            <person name="Joly D.L."/>
            <person name="Hacquard S."/>
            <person name="Amselem J."/>
            <person name="Cantarel B.L."/>
            <person name="Chiu R."/>
            <person name="Coutinho P.M."/>
            <person name="Feau N."/>
            <person name="Field M."/>
            <person name="Frey P."/>
            <person name="Gelhaye E."/>
            <person name="Goldberg J."/>
            <person name="Grabherr M.G."/>
            <person name="Kodira C.D."/>
            <person name="Kohler A."/>
            <person name="Kuees U."/>
            <person name="Lindquist E.A."/>
            <person name="Lucas S.M."/>
            <person name="Mago R."/>
            <person name="Mauceli E."/>
            <person name="Morin E."/>
            <person name="Murat C."/>
            <person name="Pangilinan J.L."/>
            <person name="Park R."/>
            <person name="Pearson M."/>
            <person name="Quesneville H."/>
            <person name="Rouhier N."/>
            <person name="Sakthikumar S."/>
            <person name="Salamov A.A."/>
            <person name="Schmutz J."/>
            <person name="Selles B."/>
            <person name="Shapiro H."/>
            <person name="Tanguay P."/>
            <person name="Tuskan G.A."/>
            <person name="Henrissat B."/>
            <person name="Van de Peer Y."/>
            <person name="Rouze P."/>
            <person name="Ellis J.G."/>
            <person name="Dodds P.N."/>
            <person name="Schein J.E."/>
            <person name="Zhong S."/>
            <person name="Hamelin R.C."/>
            <person name="Grigoriev I.V."/>
            <person name="Szabo L.J."/>
            <person name="Martin F."/>
        </authorList>
    </citation>
    <scope>NUCLEOTIDE SEQUENCE [LARGE SCALE GENOMIC DNA]</scope>
    <source>
        <strain evidence="3">98AG31 / pathotype 3-4-7</strain>
    </source>
</reference>
<dbReference type="KEGG" id="mlr:MELLADRAFT_104648"/>
<sequence length="194" mass="21259">MDNPFVYGGPLQHINPLDGSFNPNWDTTGTTIESHADILTGRGVVVWGGQGTPNLPGNGPNHNANRHSRPYLGGNFNPLYHKKKKLARETRSQPYYNPHHYNPNHLNQSTSHYNNQHGNYHQNNHQSFVRRGVNNNRGGRGRGNSHHGNGGRPAIGQGSFNPAVGQGNYQRLAIEASNNAEGSSSGNSNNQNNQ</sequence>
<dbReference type="RefSeq" id="XP_007407913.1">
    <property type="nucleotide sequence ID" value="XM_007407851.1"/>
</dbReference>
<dbReference type="EMBL" id="GL883099">
    <property type="protein sequence ID" value="EGG08939.1"/>
    <property type="molecule type" value="Genomic_DNA"/>
</dbReference>
<feature type="region of interest" description="Disordered" evidence="1">
    <location>
        <begin position="93"/>
        <end position="165"/>
    </location>
</feature>
<dbReference type="VEuPathDB" id="FungiDB:MELLADRAFT_104648"/>
<dbReference type="InParanoid" id="F4RFF4"/>
<feature type="region of interest" description="Disordered" evidence="1">
    <location>
        <begin position="175"/>
        <end position="194"/>
    </location>
</feature>
<keyword evidence="3" id="KW-1185">Reference proteome</keyword>
<protein>
    <submittedName>
        <fullName evidence="2">Uncharacterized protein</fullName>
    </submittedName>
</protein>
<dbReference type="HOGENOM" id="CLU_1402725_0_0_1"/>
<evidence type="ECO:0000313" key="2">
    <source>
        <dbReference type="EMBL" id="EGG08939.1"/>
    </source>
</evidence>
<gene>
    <name evidence="2" type="ORF">MELLADRAFT_104648</name>
</gene>
<feature type="compositionally biased region" description="Low complexity" evidence="1">
    <location>
        <begin position="112"/>
        <end position="137"/>
    </location>
</feature>